<dbReference type="GO" id="GO:0005667">
    <property type="term" value="C:transcription regulator complex"/>
    <property type="evidence" value="ECO:0007669"/>
    <property type="project" value="TreeGrafter"/>
</dbReference>
<evidence type="ECO:0000256" key="3">
    <source>
        <dbReference type="ARBA" id="ARBA00022771"/>
    </source>
</evidence>
<feature type="region of interest" description="Disordered" evidence="6">
    <location>
        <begin position="18"/>
        <end position="53"/>
    </location>
</feature>
<accession>A0A0D7BKF5</accession>
<dbReference type="InterPro" id="IPR013087">
    <property type="entry name" value="Znf_C2H2_type"/>
</dbReference>
<feature type="compositionally biased region" description="Basic and acidic residues" evidence="6">
    <location>
        <begin position="20"/>
        <end position="31"/>
    </location>
</feature>
<feature type="region of interest" description="Disordered" evidence="6">
    <location>
        <begin position="252"/>
        <end position="274"/>
    </location>
</feature>
<dbReference type="SMART" id="SM00355">
    <property type="entry name" value="ZnF_C2H2"/>
    <property type="match status" value="4"/>
</dbReference>
<protein>
    <recommendedName>
        <fullName evidence="7">C2H2-type domain-containing protein</fullName>
    </recommendedName>
</protein>
<evidence type="ECO:0000256" key="4">
    <source>
        <dbReference type="ARBA" id="ARBA00022833"/>
    </source>
</evidence>
<dbReference type="AlphaFoldDB" id="A0A0D7BKF5"/>
<keyword evidence="4" id="KW-0862">Zinc</keyword>
<evidence type="ECO:0000256" key="1">
    <source>
        <dbReference type="ARBA" id="ARBA00022723"/>
    </source>
</evidence>
<reference evidence="8 9" key="1">
    <citation type="journal article" date="2015" name="Fungal Genet. Biol.">
        <title>Evolution of novel wood decay mechanisms in Agaricales revealed by the genome sequences of Fistulina hepatica and Cylindrobasidium torrendii.</title>
        <authorList>
            <person name="Floudas D."/>
            <person name="Held B.W."/>
            <person name="Riley R."/>
            <person name="Nagy L.G."/>
            <person name="Koehler G."/>
            <person name="Ransdell A.S."/>
            <person name="Younus H."/>
            <person name="Chow J."/>
            <person name="Chiniquy J."/>
            <person name="Lipzen A."/>
            <person name="Tritt A."/>
            <person name="Sun H."/>
            <person name="Haridas S."/>
            <person name="LaButti K."/>
            <person name="Ohm R.A."/>
            <person name="Kues U."/>
            <person name="Blanchette R.A."/>
            <person name="Grigoriev I.V."/>
            <person name="Minto R.E."/>
            <person name="Hibbett D.S."/>
        </authorList>
    </citation>
    <scope>NUCLEOTIDE SEQUENCE [LARGE SCALE GENOMIC DNA]</scope>
    <source>
        <strain evidence="8 9">FP15055 ss-10</strain>
    </source>
</reference>
<dbReference type="OrthoDB" id="6077919at2759"/>
<feature type="region of interest" description="Disordered" evidence="6">
    <location>
        <begin position="74"/>
        <end position="168"/>
    </location>
</feature>
<dbReference type="GO" id="GO:0000981">
    <property type="term" value="F:DNA-binding transcription factor activity, RNA polymerase II-specific"/>
    <property type="evidence" value="ECO:0007669"/>
    <property type="project" value="TreeGrafter"/>
</dbReference>
<feature type="domain" description="C2H2-type" evidence="7">
    <location>
        <begin position="50"/>
        <end position="79"/>
    </location>
</feature>
<dbReference type="PROSITE" id="PS00028">
    <property type="entry name" value="ZINC_FINGER_C2H2_1"/>
    <property type="match status" value="2"/>
</dbReference>
<proteinExistence type="predicted"/>
<evidence type="ECO:0000259" key="7">
    <source>
        <dbReference type="PROSITE" id="PS50157"/>
    </source>
</evidence>
<dbReference type="PROSITE" id="PS50157">
    <property type="entry name" value="ZINC_FINGER_C2H2_2"/>
    <property type="match status" value="2"/>
</dbReference>
<keyword evidence="1" id="KW-0479">Metal-binding</keyword>
<feature type="compositionally biased region" description="Low complexity" evidence="6">
    <location>
        <begin position="144"/>
        <end position="154"/>
    </location>
</feature>
<evidence type="ECO:0000256" key="5">
    <source>
        <dbReference type="PROSITE-ProRule" id="PRU00042"/>
    </source>
</evidence>
<dbReference type="PANTHER" id="PTHR14003">
    <property type="entry name" value="TRANSCRIPTIONAL REPRESSOR PROTEIN YY"/>
    <property type="match status" value="1"/>
</dbReference>
<keyword evidence="2" id="KW-0677">Repeat</keyword>
<feature type="compositionally biased region" description="Polar residues" evidence="6">
    <location>
        <begin position="257"/>
        <end position="267"/>
    </location>
</feature>
<sequence length="386" mass="42384">MDRPSNVCSHAGCAEEFPSLEEKQKHEETHEQPLTAGLKLDEPPQKPTKFICTHPECGKQLSTIMGLRRHERVHVKSNIAKGPSKVKRKRKEPTVDSREGSAMPPSPTKTEASGSDVFGSRRSTPFDYKRPRLAPQDNTGVFGSPMSALSGSSSQVAKPLPDEGSISASRPRVLGKSIHRCTKEYCEYQTTNFNHMKGHELAHDGMRPFRCGMGSCKFGGKTKDQLFTHRTLVHGKAPVSQAESSVSSVSIAGITDGGTTRTESNVGLDSPMEPHDPSLTGKCFQVGDDLHLYIDGWSLRHSPLGLFVKNIELTWVHDDFVPGFYPTGREVLREAGGVPEHLEEVTGLLPKIQVDKDEIFVELDGEAMPVQLKTPGKIFIIIPEPC</sequence>
<keyword evidence="3 5" id="KW-0863">Zinc-finger</keyword>
<evidence type="ECO:0000256" key="2">
    <source>
        <dbReference type="ARBA" id="ARBA00022737"/>
    </source>
</evidence>
<organism evidence="8 9">
    <name type="scientific">Cylindrobasidium torrendii FP15055 ss-10</name>
    <dbReference type="NCBI Taxonomy" id="1314674"/>
    <lineage>
        <taxon>Eukaryota</taxon>
        <taxon>Fungi</taxon>
        <taxon>Dikarya</taxon>
        <taxon>Basidiomycota</taxon>
        <taxon>Agaricomycotina</taxon>
        <taxon>Agaricomycetes</taxon>
        <taxon>Agaricomycetidae</taxon>
        <taxon>Agaricales</taxon>
        <taxon>Marasmiineae</taxon>
        <taxon>Physalacriaceae</taxon>
        <taxon>Cylindrobasidium</taxon>
    </lineage>
</organism>
<evidence type="ECO:0000313" key="9">
    <source>
        <dbReference type="Proteomes" id="UP000054007"/>
    </source>
</evidence>
<dbReference type="GO" id="GO:0000785">
    <property type="term" value="C:chromatin"/>
    <property type="evidence" value="ECO:0007669"/>
    <property type="project" value="TreeGrafter"/>
</dbReference>
<evidence type="ECO:0000313" key="8">
    <source>
        <dbReference type="EMBL" id="KIY70101.1"/>
    </source>
</evidence>
<gene>
    <name evidence="8" type="ORF">CYLTODRAFT_452016</name>
</gene>
<dbReference type="GO" id="GO:0008270">
    <property type="term" value="F:zinc ion binding"/>
    <property type="evidence" value="ECO:0007669"/>
    <property type="project" value="UniProtKB-KW"/>
</dbReference>
<dbReference type="Gene3D" id="3.30.160.60">
    <property type="entry name" value="Classic Zinc Finger"/>
    <property type="match status" value="1"/>
</dbReference>
<keyword evidence="9" id="KW-1185">Reference proteome</keyword>
<dbReference type="PANTHER" id="PTHR14003:SF19">
    <property type="entry name" value="YY2 TRANSCRIPTION FACTOR"/>
    <property type="match status" value="1"/>
</dbReference>
<feature type="domain" description="C2H2-type" evidence="7">
    <location>
        <begin position="179"/>
        <end position="208"/>
    </location>
</feature>
<name>A0A0D7BKF5_9AGAR</name>
<dbReference type="EMBL" id="KN880473">
    <property type="protein sequence ID" value="KIY70101.1"/>
    <property type="molecule type" value="Genomic_DNA"/>
</dbReference>
<dbReference type="GO" id="GO:0000978">
    <property type="term" value="F:RNA polymerase II cis-regulatory region sequence-specific DNA binding"/>
    <property type="evidence" value="ECO:0007669"/>
    <property type="project" value="TreeGrafter"/>
</dbReference>
<dbReference type="GO" id="GO:0031519">
    <property type="term" value="C:PcG protein complex"/>
    <property type="evidence" value="ECO:0007669"/>
    <property type="project" value="TreeGrafter"/>
</dbReference>
<dbReference type="Proteomes" id="UP000054007">
    <property type="component" value="Unassembled WGS sequence"/>
</dbReference>
<evidence type="ECO:0000256" key="6">
    <source>
        <dbReference type="SAM" id="MobiDB-lite"/>
    </source>
</evidence>